<feature type="transmembrane region" description="Helical" evidence="6">
    <location>
        <begin position="255"/>
        <end position="275"/>
    </location>
</feature>
<feature type="transmembrane region" description="Helical" evidence="6">
    <location>
        <begin position="315"/>
        <end position="338"/>
    </location>
</feature>
<dbReference type="RefSeq" id="WP_110813089.1">
    <property type="nucleotide sequence ID" value="NZ_QJTE01000001.1"/>
</dbReference>
<organism evidence="8 9">
    <name type="scientific">Pseudoroseicyclus aestuarii</name>
    <dbReference type="NCBI Taxonomy" id="1795041"/>
    <lineage>
        <taxon>Bacteria</taxon>
        <taxon>Pseudomonadati</taxon>
        <taxon>Pseudomonadota</taxon>
        <taxon>Alphaproteobacteria</taxon>
        <taxon>Rhodobacterales</taxon>
        <taxon>Paracoccaceae</taxon>
        <taxon>Pseudoroseicyclus</taxon>
    </lineage>
</organism>
<evidence type="ECO:0000313" key="9">
    <source>
        <dbReference type="Proteomes" id="UP000248311"/>
    </source>
</evidence>
<feature type="transmembrane region" description="Helical" evidence="6">
    <location>
        <begin position="287"/>
        <end position="309"/>
    </location>
</feature>
<evidence type="ECO:0000313" key="8">
    <source>
        <dbReference type="EMBL" id="PYE86093.1"/>
    </source>
</evidence>
<proteinExistence type="predicted"/>
<feature type="transmembrane region" description="Helical" evidence="6">
    <location>
        <begin position="56"/>
        <end position="73"/>
    </location>
</feature>
<dbReference type="InterPro" id="IPR020846">
    <property type="entry name" value="MFS_dom"/>
</dbReference>
<evidence type="ECO:0000256" key="6">
    <source>
        <dbReference type="SAM" id="Phobius"/>
    </source>
</evidence>
<feature type="transmembrane region" description="Helical" evidence="6">
    <location>
        <begin position="380"/>
        <end position="399"/>
    </location>
</feature>
<dbReference type="PANTHER" id="PTHR43124">
    <property type="entry name" value="PURINE EFFLUX PUMP PBUE"/>
    <property type="match status" value="1"/>
</dbReference>
<dbReference type="Proteomes" id="UP000248311">
    <property type="component" value="Unassembled WGS sequence"/>
</dbReference>
<comment type="subcellular location">
    <subcellularLocation>
        <location evidence="1">Cell membrane</location>
        <topology evidence="1">Multi-pass membrane protein</topology>
    </subcellularLocation>
</comment>
<dbReference type="InterPro" id="IPR005829">
    <property type="entry name" value="Sugar_transporter_CS"/>
</dbReference>
<evidence type="ECO:0000259" key="7">
    <source>
        <dbReference type="PROSITE" id="PS50850"/>
    </source>
</evidence>
<keyword evidence="2" id="KW-1003">Cell membrane</keyword>
<dbReference type="GO" id="GO:0022857">
    <property type="term" value="F:transmembrane transporter activity"/>
    <property type="evidence" value="ECO:0007669"/>
    <property type="project" value="InterPro"/>
</dbReference>
<feature type="transmembrane region" description="Helical" evidence="6">
    <location>
        <begin position="223"/>
        <end position="243"/>
    </location>
</feature>
<dbReference type="EMBL" id="QJTE01000001">
    <property type="protein sequence ID" value="PYE86093.1"/>
    <property type="molecule type" value="Genomic_DNA"/>
</dbReference>
<feature type="transmembrane region" description="Helical" evidence="6">
    <location>
        <begin position="109"/>
        <end position="130"/>
    </location>
</feature>
<reference evidence="8 9" key="1">
    <citation type="submission" date="2018-06" db="EMBL/GenBank/DDBJ databases">
        <title>Genomic Encyclopedia of Type Strains, Phase III (KMG-III): the genomes of soil and plant-associated and newly described type strains.</title>
        <authorList>
            <person name="Whitman W."/>
        </authorList>
    </citation>
    <scope>NUCLEOTIDE SEQUENCE [LARGE SCALE GENOMIC DNA]</scope>
    <source>
        <strain evidence="8 9">CECT 9025</strain>
    </source>
</reference>
<protein>
    <submittedName>
        <fullName evidence="8">DHA1 family bicyclomycin/chloramphenicol resistance-like MFS transporter</fullName>
    </submittedName>
</protein>
<evidence type="ECO:0000256" key="3">
    <source>
        <dbReference type="ARBA" id="ARBA00022692"/>
    </source>
</evidence>
<evidence type="ECO:0000256" key="1">
    <source>
        <dbReference type="ARBA" id="ARBA00004651"/>
    </source>
</evidence>
<keyword evidence="3 6" id="KW-0812">Transmembrane</keyword>
<dbReference type="SUPFAM" id="SSF103473">
    <property type="entry name" value="MFS general substrate transporter"/>
    <property type="match status" value="1"/>
</dbReference>
<keyword evidence="4 6" id="KW-1133">Transmembrane helix</keyword>
<feature type="transmembrane region" description="Helical" evidence="6">
    <location>
        <begin position="17"/>
        <end position="36"/>
    </location>
</feature>
<dbReference type="AlphaFoldDB" id="A0A318SXF0"/>
<dbReference type="Pfam" id="PF07690">
    <property type="entry name" value="MFS_1"/>
    <property type="match status" value="1"/>
</dbReference>
<sequence>MTARAGQPRPALSQTEFILLLAMLTAVVAFSIDSMLPAMPEIAEELTPADPNRAQLILTSFILGMGIGTFFVGPIADAVGRKPTICGGVVIYCAGALLAWHAPTLELVLAARMLQGLGAAAPRVVALALVRDVHGGRDMARIMSFVMMIFAVVPAMAPLIGTGIIAAFGWRATFLAYCLFACTACAWLMLRQPETLPPERRTRISLRGLLSALREVTSNTNTMLAIAVQTLCMAMLFALLSSIQPMFDVTFDLAWAFPYFFAGMALLGSSGSALNARLVGKTGMRPLVKAVLTIQVGMSALMILVSLLAPSGGTVAFVMFLLWIQFIMFQNGMTLGNLNALALEPMGHIAGFAASFAQAIGSMGAALIAIPIGLSFSGSPVPIAAGALICALLGVVLTGRIKREQDAD</sequence>
<evidence type="ECO:0000256" key="4">
    <source>
        <dbReference type="ARBA" id="ARBA00022989"/>
    </source>
</evidence>
<dbReference type="InterPro" id="IPR050189">
    <property type="entry name" value="MFS_Efflux_Transporters"/>
</dbReference>
<gene>
    <name evidence="8" type="ORF">DFP88_101769</name>
</gene>
<dbReference type="CDD" id="cd17320">
    <property type="entry name" value="MFS_MdfA_MDR_like"/>
    <property type="match status" value="1"/>
</dbReference>
<evidence type="ECO:0000256" key="5">
    <source>
        <dbReference type="ARBA" id="ARBA00023136"/>
    </source>
</evidence>
<dbReference type="PANTHER" id="PTHR43124:SF3">
    <property type="entry name" value="CHLORAMPHENICOL EFFLUX PUMP RV0191"/>
    <property type="match status" value="1"/>
</dbReference>
<comment type="caution">
    <text evidence="8">The sequence shown here is derived from an EMBL/GenBank/DDBJ whole genome shotgun (WGS) entry which is preliminary data.</text>
</comment>
<dbReference type="OrthoDB" id="9800416at2"/>
<dbReference type="PROSITE" id="PS00216">
    <property type="entry name" value="SUGAR_TRANSPORT_1"/>
    <property type="match status" value="1"/>
</dbReference>
<feature type="transmembrane region" description="Helical" evidence="6">
    <location>
        <begin position="174"/>
        <end position="190"/>
    </location>
</feature>
<dbReference type="PROSITE" id="PS50850">
    <property type="entry name" value="MFS"/>
    <property type="match status" value="1"/>
</dbReference>
<keyword evidence="9" id="KW-1185">Reference proteome</keyword>
<name>A0A318SXF0_9RHOB</name>
<dbReference type="Gene3D" id="1.20.1720.10">
    <property type="entry name" value="Multidrug resistance protein D"/>
    <property type="match status" value="1"/>
</dbReference>
<dbReference type="InterPro" id="IPR036259">
    <property type="entry name" value="MFS_trans_sf"/>
</dbReference>
<keyword evidence="5 6" id="KW-0472">Membrane</keyword>
<evidence type="ECO:0000256" key="2">
    <source>
        <dbReference type="ARBA" id="ARBA00022475"/>
    </source>
</evidence>
<dbReference type="GO" id="GO:0005886">
    <property type="term" value="C:plasma membrane"/>
    <property type="evidence" value="ECO:0007669"/>
    <property type="project" value="UniProtKB-SubCell"/>
</dbReference>
<accession>A0A318SXF0</accession>
<feature type="transmembrane region" description="Helical" evidence="6">
    <location>
        <begin position="142"/>
        <end position="168"/>
    </location>
</feature>
<dbReference type="InterPro" id="IPR011701">
    <property type="entry name" value="MFS"/>
</dbReference>
<feature type="domain" description="Major facilitator superfamily (MFS) profile" evidence="7">
    <location>
        <begin position="17"/>
        <end position="402"/>
    </location>
</feature>
<feature type="transmembrane region" description="Helical" evidence="6">
    <location>
        <begin position="85"/>
        <end position="103"/>
    </location>
</feature>
<feature type="transmembrane region" description="Helical" evidence="6">
    <location>
        <begin position="350"/>
        <end position="374"/>
    </location>
</feature>